<dbReference type="Gene3D" id="2.60.40.420">
    <property type="entry name" value="Cupredoxins - blue copper proteins"/>
    <property type="match status" value="1"/>
</dbReference>
<name>A0A6N7LFS8_SINTE</name>
<keyword evidence="1" id="KW-0732">Signal</keyword>
<protein>
    <submittedName>
        <fullName evidence="3">Amicyanin</fullName>
    </submittedName>
</protein>
<dbReference type="SUPFAM" id="SSF49503">
    <property type="entry name" value="Cupredoxins"/>
    <property type="match status" value="1"/>
</dbReference>
<dbReference type="Proteomes" id="UP000439983">
    <property type="component" value="Unassembled WGS sequence"/>
</dbReference>
<keyword evidence="4" id="KW-1185">Reference proteome</keyword>
<dbReference type="InterPro" id="IPR028096">
    <property type="entry name" value="EfeO_Cupredoxin"/>
</dbReference>
<dbReference type="EMBL" id="WITC01000061">
    <property type="protein sequence ID" value="MQX16456.1"/>
    <property type="molecule type" value="Genomic_DNA"/>
</dbReference>
<dbReference type="InterPro" id="IPR052721">
    <property type="entry name" value="ET_Amicyanin"/>
</dbReference>
<feature type="chain" id="PRO_5026783238" evidence="1">
    <location>
        <begin position="29"/>
        <end position="109"/>
    </location>
</feature>
<dbReference type="CDD" id="cd13921">
    <property type="entry name" value="Amicyanin"/>
    <property type="match status" value="1"/>
</dbReference>
<evidence type="ECO:0000259" key="2">
    <source>
        <dbReference type="Pfam" id="PF13473"/>
    </source>
</evidence>
<dbReference type="AlphaFoldDB" id="A0A6N7LFS8"/>
<dbReference type="InterPro" id="IPR008972">
    <property type="entry name" value="Cupredoxin"/>
</dbReference>
<accession>A0A6N7LFS8</accession>
<organism evidence="3 4">
    <name type="scientific">Sinorhizobium terangae</name>
    <dbReference type="NCBI Taxonomy" id="110322"/>
    <lineage>
        <taxon>Bacteria</taxon>
        <taxon>Pseudomonadati</taxon>
        <taxon>Pseudomonadota</taxon>
        <taxon>Alphaproteobacteria</taxon>
        <taxon>Hyphomicrobiales</taxon>
        <taxon>Rhizobiaceae</taxon>
        <taxon>Sinorhizobium/Ensifer group</taxon>
        <taxon>Sinorhizobium</taxon>
    </lineage>
</organism>
<dbReference type="PANTHER" id="PTHR36507">
    <property type="entry name" value="BLL1555 PROTEIN"/>
    <property type="match status" value="1"/>
</dbReference>
<feature type="domain" description="EfeO-type cupredoxin-like" evidence="2">
    <location>
        <begin position="12"/>
        <end position="107"/>
    </location>
</feature>
<sequence length="109" mass="11634">MNAATNAVRPAFLALLLGTAAIAVPAQAETIEVTIDRLAYAPAAIEAKVGDEVEWINKDALVHTATVTGGAEVLVPAKKSGRLRLQEPGSFDYICRYHPNMKGHITVRP</sequence>
<dbReference type="InterPro" id="IPR035668">
    <property type="entry name" value="Amicyanin"/>
</dbReference>
<dbReference type="PANTHER" id="PTHR36507:SF1">
    <property type="entry name" value="BLL1555 PROTEIN"/>
    <property type="match status" value="1"/>
</dbReference>
<dbReference type="OrthoDB" id="9796416at2"/>
<dbReference type="RefSeq" id="WP_153440376.1">
    <property type="nucleotide sequence ID" value="NZ_JACIGA010000002.1"/>
</dbReference>
<proteinExistence type="predicted"/>
<evidence type="ECO:0000313" key="3">
    <source>
        <dbReference type="EMBL" id="MQX16456.1"/>
    </source>
</evidence>
<feature type="signal peptide" evidence="1">
    <location>
        <begin position="1"/>
        <end position="28"/>
    </location>
</feature>
<gene>
    <name evidence="3" type="ORF">GHK62_17250</name>
</gene>
<dbReference type="Pfam" id="PF13473">
    <property type="entry name" value="Cupredoxin_1"/>
    <property type="match status" value="1"/>
</dbReference>
<reference evidence="3 4" key="1">
    <citation type="journal article" date="2013" name="Genome Biol.">
        <title>Comparative genomics of the core and accessory genomes of 48 Sinorhizobium strains comprising five genospecies.</title>
        <authorList>
            <person name="Sugawara M."/>
            <person name="Epstein B."/>
            <person name="Badgley B.D."/>
            <person name="Unno T."/>
            <person name="Xu L."/>
            <person name="Reese J."/>
            <person name="Gyaneshwar P."/>
            <person name="Denny R."/>
            <person name="Mudge J."/>
            <person name="Bharti A.K."/>
            <person name="Farmer A.D."/>
            <person name="May G.D."/>
            <person name="Woodward J.E."/>
            <person name="Medigue C."/>
            <person name="Vallenet D."/>
            <person name="Lajus A."/>
            <person name="Rouy Z."/>
            <person name="Martinez-Vaz B."/>
            <person name="Tiffin P."/>
            <person name="Young N.D."/>
            <person name="Sadowsky M.J."/>
        </authorList>
    </citation>
    <scope>NUCLEOTIDE SEQUENCE [LARGE SCALE GENOMIC DNA]</scope>
    <source>
        <strain evidence="3 4">USDA4894</strain>
    </source>
</reference>
<evidence type="ECO:0000256" key="1">
    <source>
        <dbReference type="SAM" id="SignalP"/>
    </source>
</evidence>
<comment type="caution">
    <text evidence="3">The sequence shown here is derived from an EMBL/GenBank/DDBJ whole genome shotgun (WGS) entry which is preliminary data.</text>
</comment>
<evidence type="ECO:0000313" key="4">
    <source>
        <dbReference type="Proteomes" id="UP000439983"/>
    </source>
</evidence>